<dbReference type="InterPro" id="IPR036191">
    <property type="entry name" value="RRF_sf"/>
</dbReference>
<reference evidence="8" key="2">
    <citation type="submission" date="2021-04" db="EMBL/GenBank/DDBJ databases">
        <authorList>
            <person name="Gilroy R."/>
        </authorList>
    </citation>
    <scope>NUCLEOTIDE SEQUENCE</scope>
    <source>
        <strain evidence="8">421</strain>
    </source>
</reference>
<comment type="function">
    <text evidence="5">Responsible for the release of ribosomes from messenger RNA at the termination of protein biosynthesis. May increase the efficiency of translation by recycling ribosomes from one round of translation to another.</text>
</comment>
<dbReference type="InterPro" id="IPR023584">
    <property type="entry name" value="Ribosome_recyc_fac_dom"/>
</dbReference>
<sequence>MEAVFNKTNEKMNKCLDALERDYKAVRAGRANPAVLDRITVDYYGTATPINQVAAISVPEPRMLMIQPWDASIIKEIEKAINTSDIGINPSNDGKVIRLVFPPLTEERRKELVKDISKRGEEAKVAVRNIRRDAMDDIKKLKKNSEITEDDFKDGEKKLQDITDKFIKEIEEMEKAKEKEILSI</sequence>
<proteinExistence type="inferred from homology"/>
<feature type="domain" description="Ribosome recycling factor" evidence="7">
    <location>
        <begin position="19"/>
        <end position="182"/>
    </location>
</feature>
<dbReference type="SUPFAM" id="SSF55194">
    <property type="entry name" value="Ribosome recycling factor, RRF"/>
    <property type="match status" value="1"/>
</dbReference>
<comment type="subcellular location">
    <subcellularLocation>
        <location evidence="1 5">Cytoplasm</location>
    </subcellularLocation>
</comment>
<dbReference type="Gene3D" id="1.10.132.20">
    <property type="entry name" value="Ribosome-recycling factor"/>
    <property type="match status" value="1"/>
</dbReference>
<evidence type="ECO:0000256" key="2">
    <source>
        <dbReference type="ARBA" id="ARBA00005912"/>
    </source>
</evidence>
<gene>
    <name evidence="5 8" type="primary">frr</name>
    <name evidence="8" type="ORF">IAA48_04710</name>
</gene>
<dbReference type="NCBIfam" id="TIGR00496">
    <property type="entry name" value="frr"/>
    <property type="match status" value="1"/>
</dbReference>
<organism evidence="8 9">
    <name type="scientific">Candidatus Eubacterium faecipullorum</name>
    <dbReference type="NCBI Taxonomy" id="2838571"/>
    <lineage>
        <taxon>Bacteria</taxon>
        <taxon>Bacillati</taxon>
        <taxon>Bacillota</taxon>
        <taxon>Clostridia</taxon>
        <taxon>Eubacteriales</taxon>
        <taxon>Eubacteriaceae</taxon>
        <taxon>Eubacterium</taxon>
    </lineage>
</organism>
<dbReference type="HAMAP" id="MF_00040">
    <property type="entry name" value="RRF"/>
    <property type="match status" value="1"/>
</dbReference>
<dbReference type="GO" id="GO:0043023">
    <property type="term" value="F:ribosomal large subunit binding"/>
    <property type="evidence" value="ECO:0007669"/>
    <property type="project" value="TreeGrafter"/>
</dbReference>
<evidence type="ECO:0000256" key="1">
    <source>
        <dbReference type="ARBA" id="ARBA00004496"/>
    </source>
</evidence>
<dbReference type="GO" id="GO:0005737">
    <property type="term" value="C:cytoplasm"/>
    <property type="evidence" value="ECO:0007669"/>
    <property type="project" value="UniProtKB-SubCell"/>
</dbReference>
<keyword evidence="6" id="KW-0175">Coiled coil</keyword>
<evidence type="ECO:0000256" key="5">
    <source>
        <dbReference type="HAMAP-Rule" id="MF_00040"/>
    </source>
</evidence>
<accession>A0A9D1RET6</accession>
<comment type="caution">
    <text evidence="8">The sequence shown here is derived from an EMBL/GenBank/DDBJ whole genome shotgun (WGS) entry which is preliminary data.</text>
</comment>
<evidence type="ECO:0000259" key="7">
    <source>
        <dbReference type="Pfam" id="PF01765"/>
    </source>
</evidence>
<dbReference type="PANTHER" id="PTHR20982">
    <property type="entry name" value="RIBOSOME RECYCLING FACTOR"/>
    <property type="match status" value="1"/>
</dbReference>
<dbReference type="CDD" id="cd00520">
    <property type="entry name" value="RRF"/>
    <property type="match status" value="1"/>
</dbReference>
<evidence type="ECO:0000256" key="6">
    <source>
        <dbReference type="SAM" id="Coils"/>
    </source>
</evidence>
<dbReference type="Gene3D" id="3.30.1360.40">
    <property type="match status" value="1"/>
</dbReference>
<dbReference type="Pfam" id="PF01765">
    <property type="entry name" value="RRF"/>
    <property type="match status" value="1"/>
</dbReference>
<dbReference type="AlphaFoldDB" id="A0A9D1RET6"/>
<evidence type="ECO:0000313" key="8">
    <source>
        <dbReference type="EMBL" id="HIW85778.1"/>
    </source>
</evidence>
<dbReference type="FunFam" id="3.30.1360.40:FF:000001">
    <property type="entry name" value="Ribosome-recycling factor"/>
    <property type="match status" value="1"/>
</dbReference>
<feature type="coiled-coil region" evidence="6">
    <location>
        <begin position="131"/>
        <end position="179"/>
    </location>
</feature>
<keyword evidence="4 5" id="KW-0648">Protein biosynthesis</keyword>
<dbReference type="GO" id="GO:0006415">
    <property type="term" value="P:translational termination"/>
    <property type="evidence" value="ECO:0007669"/>
    <property type="project" value="UniProtKB-UniRule"/>
</dbReference>
<evidence type="ECO:0000313" key="9">
    <source>
        <dbReference type="Proteomes" id="UP000824205"/>
    </source>
</evidence>
<keyword evidence="3 5" id="KW-0963">Cytoplasm</keyword>
<dbReference type="PANTHER" id="PTHR20982:SF3">
    <property type="entry name" value="MITOCHONDRIAL RIBOSOME RECYCLING FACTOR PSEUDO 1"/>
    <property type="match status" value="1"/>
</dbReference>
<comment type="similarity">
    <text evidence="2 5">Belongs to the RRF family.</text>
</comment>
<dbReference type="EMBL" id="DXGE01000019">
    <property type="protein sequence ID" value="HIW85778.1"/>
    <property type="molecule type" value="Genomic_DNA"/>
</dbReference>
<dbReference type="InterPro" id="IPR002661">
    <property type="entry name" value="Ribosome_recyc_fac"/>
</dbReference>
<evidence type="ECO:0000256" key="4">
    <source>
        <dbReference type="ARBA" id="ARBA00022917"/>
    </source>
</evidence>
<dbReference type="FunFam" id="1.10.132.20:FF:000001">
    <property type="entry name" value="Ribosome-recycling factor"/>
    <property type="match status" value="1"/>
</dbReference>
<reference evidence="8" key="1">
    <citation type="journal article" date="2021" name="PeerJ">
        <title>Extensive microbial diversity within the chicken gut microbiome revealed by metagenomics and culture.</title>
        <authorList>
            <person name="Gilroy R."/>
            <person name="Ravi A."/>
            <person name="Getino M."/>
            <person name="Pursley I."/>
            <person name="Horton D.L."/>
            <person name="Alikhan N.F."/>
            <person name="Baker D."/>
            <person name="Gharbi K."/>
            <person name="Hall N."/>
            <person name="Watson M."/>
            <person name="Adriaenssens E.M."/>
            <person name="Foster-Nyarko E."/>
            <person name="Jarju S."/>
            <person name="Secka A."/>
            <person name="Antonio M."/>
            <person name="Oren A."/>
            <person name="Chaudhuri R.R."/>
            <person name="La Ragione R."/>
            <person name="Hildebrand F."/>
            <person name="Pallen M.J."/>
        </authorList>
    </citation>
    <scope>NUCLEOTIDE SEQUENCE</scope>
    <source>
        <strain evidence="8">421</strain>
    </source>
</reference>
<evidence type="ECO:0000256" key="3">
    <source>
        <dbReference type="ARBA" id="ARBA00022490"/>
    </source>
</evidence>
<protein>
    <recommendedName>
        <fullName evidence="5">Ribosome-recycling factor</fullName>
        <shortName evidence="5">RRF</shortName>
    </recommendedName>
    <alternativeName>
        <fullName evidence="5">Ribosome-releasing factor</fullName>
    </alternativeName>
</protein>
<dbReference type="Proteomes" id="UP000824205">
    <property type="component" value="Unassembled WGS sequence"/>
</dbReference>
<name>A0A9D1RET6_9FIRM</name>